<sequence>MLLVFFFFPFSFLSNSYFVCPLPTTLTILFDLAWWELGATPPPRCYDGTPTTHPPRTRPFSSFSNPSVASCIGWGFLFMYGIFGIGLFNYSERTLEARTV</sequence>
<dbReference type="AlphaFoldDB" id="A0A319ESZ6"/>
<dbReference type="EMBL" id="KZ825877">
    <property type="protein sequence ID" value="PYH94152.1"/>
    <property type="molecule type" value="Genomic_DNA"/>
</dbReference>
<keyword evidence="1" id="KW-1133">Transmembrane helix</keyword>
<proteinExistence type="predicted"/>
<reference evidence="2 3" key="1">
    <citation type="submission" date="2018-02" db="EMBL/GenBank/DDBJ databases">
        <title>The genomes of Aspergillus section Nigri reveals drivers in fungal speciation.</title>
        <authorList>
            <consortium name="DOE Joint Genome Institute"/>
            <person name="Vesth T.C."/>
            <person name="Nybo J."/>
            <person name="Theobald S."/>
            <person name="Brandl J."/>
            <person name="Frisvad J.C."/>
            <person name="Nielsen K.F."/>
            <person name="Lyhne E.K."/>
            <person name="Kogle M.E."/>
            <person name="Kuo A."/>
            <person name="Riley R."/>
            <person name="Clum A."/>
            <person name="Nolan M."/>
            <person name="Lipzen A."/>
            <person name="Salamov A."/>
            <person name="Henrissat B."/>
            <person name="Wiebenga A."/>
            <person name="De vries R.P."/>
            <person name="Grigoriev I.V."/>
            <person name="Mortensen U.H."/>
            <person name="Andersen M.R."/>
            <person name="Baker S.E."/>
        </authorList>
    </citation>
    <scope>NUCLEOTIDE SEQUENCE [LARGE SCALE GENOMIC DNA]</scope>
    <source>
        <strain evidence="2 3">CBS 707.79</strain>
    </source>
</reference>
<dbReference type="VEuPathDB" id="FungiDB:BO71DRAFT_239449"/>
<evidence type="ECO:0000256" key="1">
    <source>
        <dbReference type="SAM" id="Phobius"/>
    </source>
</evidence>
<feature type="transmembrane region" description="Helical" evidence="1">
    <location>
        <begin position="67"/>
        <end position="88"/>
    </location>
</feature>
<accession>A0A319ESZ6</accession>
<dbReference type="Proteomes" id="UP000247810">
    <property type="component" value="Unassembled WGS sequence"/>
</dbReference>
<keyword evidence="1" id="KW-0812">Transmembrane</keyword>
<evidence type="ECO:0000313" key="3">
    <source>
        <dbReference type="Proteomes" id="UP000247810"/>
    </source>
</evidence>
<keyword evidence="3" id="KW-1185">Reference proteome</keyword>
<evidence type="ECO:0000313" key="2">
    <source>
        <dbReference type="EMBL" id="PYH94152.1"/>
    </source>
</evidence>
<organism evidence="2 3">
    <name type="scientific">Aspergillus ellipticus CBS 707.79</name>
    <dbReference type="NCBI Taxonomy" id="1448320"/>
    <lineage>
        <taxon>Eukaryota</taxon>
        <taxon>Fungi</taxon>
        <taxon>Dikarya</taxon>
        <taxon>Ascomycota</taxon>
        <taxon>Pezizomycotina</taxon>
        <taxon>Eurotiomycetes</taxon>
        <taxon>Eurotiomycetidae</taxon>
        <taxon>Eurotiales</taxon>
        <taxon>Aspergillaceae</taxon>
        <taxon>Aspergillus</taxon>
        <taxon>Aspergillus subgen. Circumdati</taxon>
    </lineage>
</organism>
<gene>
    <name evidence="2" type="ORF">BO71DRAFT_239449</name>
</gene>
<protein>
    <submittedName>
        <fullName evidence="2">Uncharacterized protein</fullName>
    </submittedName>
</protein>
<name>A0A319ESZ6_9EURO</name>
<keyword evidence="1" id="KW-0472">Membrane</keyword>